<comment type="caution">
    <text evidence="15">The sequence shown here is derived from an EMBL/GenBank/DDBJ whole genome shotgun (WGS) entry which is preliminary data.</text>
</comment>
<dbReference type="Pfam" id="PF00512">
    <property type="entry name" value="HisKA"/>
    <property type="match status" value="1"/>
</dbReference>
<dbReference type="SMART" id="SM00387">
    <property type="entry name" value="HATPase_c"/>
    <property type="match status" value="1"/>
</dbReference>
<reference evidence="15 16" key="1">
    <citation type="submission" date="2020-07" db="EMBL/GenBank/DDBJ databases">
        <authorList>
            <person name="Feng X."/>
        </authorList>
    </citation>
    <scope>NUCLEOTIDE SEQUENCE [LARGE SCALE GENOMIC DNA]</scope>
    <source>
        <strain evidence="15 16">JCM14086</strain>
    </source>
</reference>
<dbReference type="InterPro" id="IPR036097">
    <property type="entry name" value="HisK_dim/P_sf"/>
</dbReference>
<dbReference type="CDD" id="cd00082">
    <property type="entry name" value="HisKA"/>
    <property type="match status" value="1"/>
</dbReference>
<keyword evidence="8" id="KW-0418">Kinase</keyword>
<dbReference type="GO" id="GO:0005524">
    <property type="term" value="F:ATP binding"/>
    <property type="evidence" value="ECO:0007669"/>
    <property type="project" value="UniProtKB-KW"/>
</dbReference>
<dbReference type="InterPro" id="IPR029016">
    <property type="entry name" value="GAF-like_dom_sf"/>
</dbReference>
<evidence type="ECO:0000256" key="2">
    <source>
        <dbReference type="ARBA" id="ARBA00004141"/>
    </source>
</evidence>
<dbReference type="InterPro" id="IPR003661">
    <property type="entry name" value="HisK_dim/P_dom"/>
</dbReference>
<dbReference type="SUPFAM" id="SSF55785">
    <property type="entry name" value="PYP-like sensor domain (PAS domain)"/>
    <property type="match status" value="1"/>
</dbReference>
<evidence type="ECO:0000256" key="5">
    <source>
        <dbReference type="ARBA" id="ARBA00022679"/>
    </source>
</evidence>
<dbReference type="CDD" id="cd00130">
    <property type="entry name" value="PAS"/>
    <property type="match status" value="1"/>
</dbReference>
<dbReference type="RefSeq" id="WP_185692873.1">
    <property type="nucleotide sequence ID" value="NZ_JACHVA010000082.1"/>
</dbReference>
<dbReference type="GO" id="GO:0000155">
    <property type="term" value="F:phosphorelay sensor kinase activity"/>
    <property type="evidence" value="ECO:0007669"/>
    <property type="project" value="InterPro"/>
</dbReference>
<evidence type="ECO:0000313" key="15">
    <source>
        <dbReference type="EMBL" id="MBC2602175.1"/>
    </source>
</evidence>
<dbReference type="SMART" id="SM00065">
    <property type="entry name" value="GAF"/>
    <property type="match status" value="1"/>
</dbReference>
<dbReference type="InterPro" id="IPR036890">
    <property type="entry name" value="HATPase_C_sf"/>
</dbReference>
<dbReference type="Proteomes" id="UP000525652">
    <property type="component" value="Unassembled WGS sequence"/>
</dbReference>
<comment type="catalytic activity">
    <reaction evidence="1">
        <text>ATP + protein L-histidine = ADP + protein N-phospho-L-histidine.</text>
        <dbReference type="EC" id="2.7.13.3"/>
    </reaction>
</comment>
<dbReference type="Gene3D" id="3.30.450.40">
    <property type="match status" value="1"/>
</dbReference>
<evidence type="ECO:0000256" key="8">
    <source>
        <dbReference type="ARBA" id="ARBA00022777"/>
    </source>
</evidence>
<keyword evidence="11" id="KW-0902">Two-component regulatory system</keyword>
<dbReference type="SUPFAM" id="SSF55781">
    <property type="entry name" value="GAF domain-like"/>
    <property type="match status" value="1"/>
</dbReference>
<keyword evidence="4" id="KW-0597">Phosphoprotein</keyword>
<dbReference type="SUPFAM" id="SSF47384">
    <property type="entry name" value="Homodimeric domain of signal transducing histidine kinase"/>
    <property type="match status" value="1"/>
</dbReference>
<dbReference type="GO" id="GO:0000156">
    <property type="term" value="F:phosphorelay response regulator activity"/>
    <property type="evidence" value="ECO:0007669"/>
    <property type="project" value="TreeGrafter"/>
</dbReference>
<dbReference type="InterPro" id="IPR035965">
    <property type="entry name" value="PAS-like_dom_sf"/>
</dbReference>
<dbReference type="EMBL" id="JACHVA010000082">
    <property type="protein sequence ID" value="MBC2602175.1"/>
    <property type="molecule type" value="Genomic_DNA"/>
</dbReference>
<dbReference type="SUPFAM" id="SSF55874">
    <property type="entry name" value="ATPase domain of HSP90 chaperone/DNA topoisomerase II/histidine kinase"/>
    <property type="match status" value="1"/>
</dbReference>
<dbReference type="SMART" id="SM00388">
    <property type="entry name" value="HisKA"/>
    <property type="match status" value="1"/>
</dbReference>
<keyword evidence="10" id="KW-1133">Transmembrane helix</keyword>
<proteinExistence type="predicted"/>
<feature type="domain" description="Histidine kinase" evidence="14">
    <location>
        <begin position="282"/>
        <end position="510"/>
    </location>
</feature>
<evidence type="ECO:0000256" key="1">
    <source>
        <dbReference type="ARBA" id="ARBA00000085"/>
    </source>
</evidence>
<dbReference type="SMART" id="SM00091">
    <property type="entry name" value="PAS"/>
    <property type="match status" value="1"/>
</dbReference>
<comment type="subcellular location">
    <subcellularLocation>
        <location evidence="2">Membrane</location>
        <topology evidence="2">Multi-pass membrane protein</topology>
    </subcellularLocation>
</comment>
<evidence type="ECO:0000256" key="9">
    <source>
        <dbReference type="ARBA" id="ARBA00022840"/>
    </source>
</evidence>
<evidence type="ECO:0000259" key="14">
    <source>
        <dbReference type="PROSITE" id="PS50109"/>
    </source>
</evidence>
<keyword evidence="6" id="KW-0812">Transmembrane</keyword>
<dbReference type="Gene3D" id="3.30.450.20">
    <property type="entry name" value="PAS domain"/>
    <property type="match status" value="1"/>
</dbReference>
<keyword evidence="7" id="KW-0547">Nucleotide-binding</keyword>
<dbReference type="PANTHER" id="PTHR42878">
    <property type="entry name" value="TWO-COMPONENT HISTIDINE KINASE"/>
    <property type="match status" value="1"/>
</dbReference>
<dbReference type="GO" id="GO:0007234">
    <property type="term" value="P:osmosensory signaling via phosphorelay pathway"/>
    <property type="evidence" value="ECO:0007669"/>
    <property type="project" value="TreeGrafter"/>
</dbReference>
<dbReference type="GO" id="GO:0016020">
    <property type="term" value="C:membrane"/>
    <property type="evidence" value="ECO:0007669"/>
    <property type="project" value="UniProtKB-SubCell"/>
</dbReference>
<evidence type="ECO:0000256" key="10">
    <source>
        <dbReference type="ARBA" id="ARBA00022989"/>
    </source>
</evidence>
<dbReference type="InterPro" id="IPR003594">
    <property type="entry name" value="HATPase_dom"/>
</dbReference>
<keyword evidence="16" id="KW-1185">Reference proteome</keyword>
<protein>
    <recommendedName>
        <fullName evidence="3">histidine kinase</fullName>
        <ecNumber evidence="3">2.7.13.3</ecNumber>
    </recommendedName>
</protein>
<dbReference type="EC" id="2.7.13.3" evidence="3"/>
<dbReference type="PROSITE" id="PS50109">
    <property type="entry name" value="HIS_KIN"/>
    <property type="match status" value="1"/>
</dbReference>
<keyword evidence="13" id="KW-0175">Coiled coil</keyword>
<evidence type="ECO:0000256" key="11">
    <source>
        <dbReference type="ARBA" id="ARBA00023012"/>
    </source>
</evidence>
<dbReference type="InterPro" id="IPR004358">
    <property type="entry name" value="Sig_transdc_His_kin-like_C"/>
</dbReference>
<evidence type="ECO:0000313" key="16">
    <source>
        <dbReference type="Proteomes" id="UP000525652"/>
    </source>
</evidence>
<dbReference type="CDD" id="cd00075">
    <property type="entry name" value="HATPase"/>
    <property type="match status" value="1"/>
</dbReference>
<name>A0A7X1B0E1_9BACT</name>
<evidence type="ECO:0000256" key="6">
    <source>
        <dbReference type="ARBA" id="ARBA00022692"/>
    </source>
</evidence>
<keyword evidence="5" id="KW-0808">Transferase</keyword>
<evidence type="ECO:0000256" key="4">
    <source>
        <dbReference type="ARBA" id="ARBA00022553"/>
    </source>
</evidence>
<gene>
    <name evidence="15" type="ORF">H5P30_10335</name>
</gene>
<keyword evidence="12" id="KW-0472">Membrane</keyword>
<evidence type="ECO:0000256" key="13">
    <source>
        <dbReference type="SAM" id="Coils"/>
    </source>
</evidence>
<evidence type="ECO:0000256" key="3">
    <source>
        <dbReference type="ARBA" id="ARBA00012438"/>
    </source>
</evidence>
<dbReference type="FunFam" id="3.30.565.10:FF:000006">
    <property type="entry name" value="Sensor histidine kinase WalK"/>
    <property type="match status" value="1"/>
</dbReference>
<accession>A0A7X1B0E1</accession>
<dbReference type="AlphaFoldDB" id="A0A7X1B0E1"/>
<dbReference type="Gene3D" id="3.30.565.10">
    <property type="entry name" value="Histidine kinase-like ATPase, C-terminal domain"/>
    <property type="match status" value="1"/>
</dbReference>
<dbReference type="InterPro" id="IPR005467">
    <property type="entry name" value="His_kinase_dom"/>
</dbReference>
<organism evidence="15 16">
    <name type="scientific">Puniceicoccus vermicola</name>
    <dbReference type="NCBI Taxonomy" id="388746"/>
    <lineage>
        <taxon>Bacteria</taxon>
        <taxon>Pseudomonadati</taxon>
        <taxon>Verrucomicrobiota</taxon>
        <taxon>Opitutia</taxon>
        <taxon>Puniceicoccales</taxon>
        <taxon>Puniceicoccaceae</taxon>
        <taxon>Puniceicoccus</taxon>
    </lineage>
</organism>
<dbReference type="PRINTS" id="PR00344">
    <property type="entry name" value="BCTRLSENSOR"/>
</dbReference>
<sequence length="510" mass="55707">MILHKLKTLTTVLEEFATSPIPSHIFQVVADFSPALISHDFLAICLRSEKPDYFRTHVLAGNQTTEGSEFPVSGGICGSVLNGDGTQRNDRLEGVSAETFWHEAKIESTLVTPIRQGEEIIGALAFGSRTSAAFTEDDEALAQALSAAVGSSLQNSRLYQELSDERLTLRAVLQASKDAFLLVNPDNILLMANPAAAPLLSTDVDSAPGSPIEEVVASPETANLFRDRRDAAEVCFGEKRVAQATLFPVQSEYGEILGWAAVFRDVTSLKELDAIKSEFVHTVSHDLKGPIGSLMLGIELVHRGQNLTAKQKRQLARMERTMDDMKRLVENLLDLGRLEAGQEHNRHTIDLVELAKRSIENLDSENERSRVDLKIETPHTQTVGDPGQIEQVFNNLLSNSLKYSPGGGTVTITLADVDKDSTNPLASSEEQPDPSIYVFVEDQGIGIPATDIPRLFERFFRSEDTDHRNIPGTGLGLTIVKKIIDSHGGAVRVESEPGQGTMFSFRLPAA</sequence>
<dbReference type="Pfam" id="PF01590">
    <property type="entry name" value="GAF"/>
    <property type="match status" value="1"/>
</dbReference>
<keyword evidence="9" id="KW-0067">ATP-binding</keyword>
<dbReference type="PANTHER" id="PTHR42878:SF7">
    <property type="entry name" value="SENSOR HISTIDINE KINASE GLRK"/>
    <property type="match status" value="1"/>
</dbReference>
<evidence type="ECO:0000256" key="12">
    <source>
        <dbReference type="ARBA" id="ARBA00023136"/>
    </source>
</evidence>
<dbReference type="GO" id="GO:0030295">
    <property type="term" value="F:protein kinase activator activity"/>
    <property type="evidence" value="ECO:0007669"/>
    <property type="project" value="TreeGrafter"/>
</dbReference>
<dbReference type="InterPro" id="IPR003018">
    <property type="entry name" value="GAF"/>
</dbReference>
<feature type="coiled-coil region" evidence="13">
    <location>
        <begin position="308"/>
        <end position="372"/>
    </location>
</feature>
<evidence type="ECO:0000256" key="7">
    <source>
        <dbReference type="ARBA" id="ARBA00022741"/>
    </source>
</evidence>
<dbReference type="Pfam" id="PF02518">
    <property type="entry name" value="HATPase_c"/>
    <property type="match status" value="1"/>
</dbReference>
<dbReference type="InterPro" id="IPR000014">
    <property type="entry name" value="PAS"/>
</dbReference>
<dbReference type="Gene3D" id="1.10.287.130">
    <property type="match status" value="1"/>
</dbReference>
<dbReference type="InterPro" id="IPR050351">
    <property type="entry name" value="BphY/WalK/GraS-like"/>
</dbReference>